<name>A0A1G4EDZ4_BACMY</name>
<protein>
    <submittedName>
        <fullName evidence="1">Uncharacterized protein</fullName>
    </submittedName>
</protein>
<evidence type="ECO:0000313" key="1">
    <source>
        <dbReference type="EMBL" id="SCB67375.1"/>
    </source>
</evidence>
<reference evidence="1 2" key="1">
    <citation type="submission" date="2016-08" db="EMBL/GenBank/DDBJ databases">
        <authorList>
            <person name="Seilhamer J.J."/>
        </authorList>
    </citation>
    <scope>NUCLEOTIDE SEQUENCE [LARGE SCALE GENOMIC DNA]</scope>
    <source>
        <strain evidence="1 2">SDA_GO95</strain>
    </source>
</reference>
<accession>A0A1G4EDZ4</accession>
<evidence type="ECO:0000313" key="2">
    <source>
        <dbReference type="Proteomes" id="UP000195696"/>
    </source>
</evidence>
<dbReference type="EMBL" id="FMAK01000026">
    <property type="protein sequence ID" value="SCB67375.1"/>
    <property type="molecule type" value="Genomic_DNA"/>
</dbReference>
<dbReference type="Proteomes" id="UP000195696">
    <property type="component" value="Unassembled WGS sequence"/>
</dbReference>
<proteinExistence type="predicted"/>
<sequence length="136" mass="16143">MSLISPEVQSPKVYSPLHEITSIDGDLFYYTEEEKKALKYRINLQDYFFNELITLELLVLDCIRNQSALRLDGYLPLQKLESNDRMCFFIKDLHFKETIQNEPSTFHIRKRNLLDELDAEILEGKMTARLERQLLQ</sequence>
<dbReference type="AlphaFoldDB" id="A0A1G4EDZ4"/>
<gene>
    <name evidence="1" type="ORF">BWGO95_01498</name>
</gene>
<dbReference type="RefSeq" id="WP_088098886.1">
    <property type="nucleotide sequence ID" value="NZ_FMAK01000026.1"/>
</dbReference>
<organism evidence="1 2">
    <name type="scientific">Bacillus mycoides</name>
    <dbReference type="NCBI Taxonomy" id="1405"/>
    <lineage>
        <taxon>Bacteria</taxon>
        <taxon>Bacillati</taxon>
        <taxon>Bacillota</taxon>
        <taxon>Bacilli</taxon>
        <taxon>Bacillales</taxon>
        <taxon>Bacillaceae</taxon>
        <taxon>Bacillus</taxon>
        <taxon>Bacillus cereus group</taxon>
    </lineage>
</organism>